<feature type="active site" description="Proton acceptor" evidence="11">
    <location>
        <position position="404"/>
    </location>
</feature>
<dbReference type="SMART" id="SM01240">
    <property type="entry name" value="IMPDH"/>
    <property type="match status" value="1"/>
</dbReference>
<evidence type="ECO:0000256" key="7">
    <source>
        <dbReference type="ARBA" id="ARBA00023002"/>
    </source>
</evidence>
<evidence type="ECO:0000256" key="12">
    <source>
        <dbReference type="PROSITE-ProRule" id="PRU00703"/>
    </source>
</evidence>
<feature type="binding site" description="in other chain" evidence="11">
    <location>
        <position position="303"/>
    </location>
    <ligand>
        <name>K(+)</name>
        <dbReference type="ChEBI" id="CHEBI:29103"/>
        <note>ligand shared between two tetrameric partners</note>
    </ligand>
</feature>
<keyword evidence="5 11" id="KW-0658">Purine biosynthesis</keyword>
<feature type="binding site" evidence="11">
    <location>
        <position position="251"/>
    </location>
    <ligand>
        <name>NAD(+)</name>
        <dbReference type="ChEBI" id="CHEBI:57540"/>
    </ligand>
</feature>
<dbReference type="PIRSF" id="PIRSF000130">
    <property type="entry name" value="IMPDH"/>
    <property type="match status" value="1"/>
</dbReference>
<evidence type="ECO:0000256" key="10">
    <source>
        <dbReference type="ARBA" id="ARBA00048028"/>
    </source>
</evidence>
<evidence type="ECO:0000256" key="3">
    <source>
        <dbReference type="ARBA" id="ARBA00022723"/>
    </source>
</evidence>
<dbReference type="SMART" id="SM00116">
    <property type="entry name" value="CBS"/>
    <property type="match status" value="2"/>
</dbReference>
<feature type="binding site" evidence="11">
    <location>
        <position position="419"/>
    </location>
    <ligand>
        <name>IMP</name>
        <dbReference type="ChEBI" id="CHEBI:58053"/>
    </ligand>
</feature>
<dbReference type="InterPro" id="IPR046342">
    <property type="entry name" value="CBS_dom_sf"/>
</dbReference>
<evidence type="ECO:0000256" key="4">
    <source>
        <dbReference type="ARBA" id="ARBA00022749"/>
    </source>
</evidence>
<dbReference type="Pfam" id="PF00478">
    <property type="entry name" value="IMPDH"/>
    <property type="match status" value="1"/>
</dbReference>
<keyword evidence="6 11" id="KW-0630">Potassium</keyword>
<evidence type="ECO:0000256" key="6">
    <source>
        <dbReference type="ARBA" id="ARBA00022958"/>
    </source>
</evidence>
<evidence type="ECO:0000256" key="14">
    <source>
        <dbReference type="RuleBase" id="RU003928"/>
    </source>
</evidence>
<dbReference type="EMBL" id="JAMLJM010000003">
    <property type="protein sequence ID" value="MCL9808833.1"/>
    <property type="molecule type" value="Genomic_DNA"/>
</dbReference>
<dbReference type="SUPFAM" id="SSF51412">
    <property type="entry name" value="Inosine monophosphate dehydrogenase (IMPDH)"/>
    <property type="match status" value="1"/>
</dbReference>
<feature type="binding site" evidence="11">
    <location>
        <position position="475"/>
    </location>
    <ligand>
        <name>K(+)</name>
        <dbReference type="ChEBI" id="CHEBI:29103"/>
        <note>ligand shared between two tetrameric partners</note>
    </ligand>
</feature>
<feature type="binding site" evidence="11">
    <location>
        <begin position="388"/>
        <end position="392"/>
    </location>
    <ligand>
        <name>IMP</name>
        <dbReference type="ChEBI" id="CHEBI:58053"/>
    </ligand>
</feature>
<proteinExistence type="inferred from homology"/>
<evidence type="ECO:0000313" key="16">
    <source>
        <dbReference type="EMBL" id="MCL9808833.1"/>
    </source>
</evidence>
<dbReference type="HAMAP" id="MF_01964">
    <property type="entry name" value="IMPDH"/>
    <property type="match status" value="1"/>
</dbReference>
<dbReference type="Gene3D" id="3.20.20.70">
    <property type="entry name" value="Aldolase class I"/>
    <property type="match status" value="1"/>
</dbReference>
<keyword evidence="8 11" id="KW-0520">NAD</keyword>
<dbReference type="InterPro" id="IPR005990">
    <property type="entry name" value="IMP_DH"/>
</dbReference>
<keyword evidence="4 11" id="KW-0332">GMP biosynthesis</keyword>
<dbReference type="CDD" id="cd00381">
    <property type="entry name" value="IMPDH"/>
    <property type="match status" value="1"/>
</dbReference>
<keyword evidence="17" id="KW-1185">Reference proteome</keyword>
<evidence type="ECO:0000256" key="8">
    <source>
        <dbReference type="ARBA" id="ARBA00023027"/>
    </source>
</evidence>
<dbReference type="RefSeq" id="WP_250592226.1">
    <property type="nucleotide sequence ID" value="NZ_JAMLJM010000003.1"/>
</dbReference>
<dbReference type="Pfam" id="PF00571">
    <property type="entry name" value="CBS"/>
    <property type="match status" value="2"/>
</dbReference>
<comment type="cofactor">
    <cofactor evidence="1 11">
        <name>K(+)</name>
        <dbReference type="ChEBI" id="CHEBI:29103"/>
    </cofactor>
</comment>
<reference evidence="16 17" key="1">
    <citation type="submission" date="2022-05" db="EMBL/GenBank/DDBJ databases">
        <title>Flavobacterium sp., isolated from activated sludge.</title>
        <authorList>
            <person name="Ran Q."/>
        </authorList>
    </citation>
    <scope>NUCLEOTIDE SEQUENCE [LARGE SCALE GENOMIC DNA]</scope>
    <source>
        <strain evidence="16 17">HXWNR70</strain>
    </source>
</reference>
<keyword evidence="3 11" id="KW-0479">Metal-binding</keyword>
<evidence type="ECO:0000256" key="11">
    <source>
        <dbReference type="HAMAP-Rule" id="MF_01964"/>
    </source>
</evidence>
<evidence type="ECO:0000256" key="9">
    <source>
        <dbReference type="ARBA" id="ARBA00023122"/>
    </source>
</evidence>
<dbReference type="InterPro" id="IPR015875">
    <property type="entry name" value="IMP_DH/GMP_Rdtase_CS"/>
</dbReference>
<comment type="pathway">
    <text evidence="11 14">Purine metabolism; XMP biosynthesis via de novo pathway; XMP from IMP: step 1/1.</text>
</comment>
<evidence type="ECO:0000313" key="17">
    <source>
        <dbReference type="Proteomes" id="UP001317191"/>
    </source>
</evidence>
<feature type="binding site" evidence="11">
    <location>
        <begin position="341"/>
        <end position="343"/>
    </location>
    <ligand>
        <name>IMP</name>
        <dbReference type="ChEBI" id="CHEBI:58053"/>
    </ligand>
</feature>
<feature type="binding site" description="in other chain" evidence="11">
    <location>
        <position position="305"/>
    </location>
    <ligand>
        <name>K(+)</name>
        <dbReference type="ChEBI" id="CHEBI:29103"/>
        <note>ligand shared between two tetrameric partners</note>
    </ligand>
</feature>
<evidence type="ECO:0000256" key="13">
    <source>
        <dbReference type="RuleBase" id="RU003927"/>
    </source>
</evidence>
<comment type="function">
    <text evidence="11">Catalyzes the conversion of inosine 5'-phosphate (IMP) to xanthosine 5'-phosphate (XMP), the first committed and rate-limiting step in the de novo synthesis of guanine nucleotides, and therefore plays an important role in the regulation of cell growth.</text>
</comment>
<comment type="activity regulation">
    <text evidence="11">Mycophenolic acid (MPA) is a non-competitive inhibitor that prevents formation of the closed enzyme conformation by binding to the same site as the amobile flap. In contrast, mizoribine monophosphate (MZP) is a competitive inhibitor that induces the closed conformation. MPA is a potent inhibitor of mammalian IMPDHs but a poor inhibitor of the bacterial enzymes. MZP is a more potent inhibitor of bacterial IMPDH.</text>
</comment>
<dbReference type="Proteomes" id="UP001317191">
    <property type="component" value="Unassembled WGS sequence"/>
</dbReference>
<dbReference type="EC" id="1.1.1.205" evidence="11 14"/>
<dbReference type="PANTHER" id="PTHR11911:SF111">
    <property type="entry name" value="INOSINE-5'-MONOPHOSPHATE DEHYDROGENASE"/>
    <property type="match status" value="1"/>
</dbReference>
<feature type="binding site" evidence="11">
    <location>
        <begin position="364"/>
        <end position="365"/>
    </location>
    <ligand>
        <name>IMP</name>
        <dbReference type="ChEBI" id="CHEBI:58053"/>
    </ligand>
</feature>
<evidence type="ECO:0000256" key="5">
    <source>
        <dbReference type="ARBA" id="ARBA00022755"/>
    </source>
</evidence>
<dbReference type="InterPro" id="IPR000644">
    <property type="entry name" value="CBS_dom"/>
</dbReference>
<keyword evidence="9 12" id="KW-0129">CBS domain</keyword>
<dbReference type="PANTHER" id="PTHR11911">
    <property type="entry name" value="INOSINE-5-MONOPHOSPHATE DEHYDROGENASE RELATED"/>
    <property type="match status" value="1"/>
</dbReference>
<sequence>MNAHTTKIIGEGLTYDDVLLVPNYSEVLPREVSIKTKFTKNITLNTPIVSAAMDTVTESAMAIAMAQEGGIGVLHKNMSIKKQAAEVRKVKRAESGMIIDPVTLPLTATVGDAKNVMREYSIGGIPVVDENQILKGIVTNRDLRFEKENERLITEVMTSQNLVTAPEGTTLVQAEEILQGNKIEKLPVVDSDYRLVGLITFRDITKLTQKPNANKDKFGRLRVAAALGVTADAVQRAEALVGAGVDAVIIDTAHGHTKGVVEVLKQVKEKFPELDVVVGNIATPEAALYLVANGADAVKVGIGPGSICTTRVVAGVGFPQFSAVLEVAAALRGTGVPVIADGGIRYTGDIPKAIAAGADCVMLGSLLAGTKESPGETIIFEGRKFKSYRGMGSVEAMKEGSKDRYFQDVEDDVKKLVPEGIVGRVPYKGELNESMLQFIGGLRAGMGYCGAKDIPTLQETGRFVRITASGIGESHPHNVTITKEAPNYSR</sequence>
<evidence type="ECO:0000256" key="2">
    <source>
        <dbReference type="ARBA" id="ARBA00005502"/>
    </source>
</evidence>
<feature type="domain" description="CBS" evidence="15">
    <location>
        <begin position="97"/>
        <end position="155"/>
    </location>
</feature>
<dbReference type="PROSITE" id="PS51371">
    <property type="entry name" value="CBS"/>
    <property type="match status" value="2"/>
</dbReference>
<comment type="subunit">
    <text evidence="11">Homotetramer.</text>
</comment>
<comment type="caution">
    <text evidence="16">The sequence shown here is derived from an EMBL/GenBank/DDBJ whole genome shotgun (WGS) entry which is preliminary data.</text>
</comment>
<dbReference type="NCBIfam" id="TIGR01302">
    <property type="entry name" value="IMP_dehydrog"/>
    <property type="match status" value="1"/>
</dbReference>
<feature type="domain" description="CBS" evidence="15">
    <location>
        <begin position="157"/>
        <end position="214"/>
    </location>
</feature>
<dbReference type="SUPFAM" id="SSF54631">
    <property type="entry name" value="CBS-domain pair"/>
    <property type="match status" value="1"/>
</dbReference>
<name>A0ABT0TMW6_9FLAO</name>
<dbReference type="CDD" id="cd04601">
    <property type="entry name" value="CBS_pair_IMPDH"/>
    <property type="match status" value="1"/>
</dbReference>
<evidence type="ECO:0000256" key="1">
    <source>
        <dbReference type="ARBA" id="ARBA00001958"/>
    </source>
</evidence>
<accession>A0ABT0TMW6</accession>
<protein>
    <recommendedName>
        <fullName evidence="11 14">Inosine-5'-monophosphate dehydrogenase</fullName>
        <shortName evidence="11">IMP dehydrogenase</shortName>
        <shortName evidence="11">IMPD</shortName>
        <shortName evidence="11">IMPDH</shortName>
        <ecNumber evidence="11 14">1.1.1.205</ecNumber>
    </recommendedName>
</protein>
<evidence type="ECO:0000259" key="15">
    <source>
        <dbReference type="PROSITE" id="PS51371"/>
    </source>
</evidence>
<feature type="binding site" evidence="11">
    <location>
        <begin position="301"/>
        <end position="303"/>
    </location>
    <ligand>
        <name>NAD(+)</name>
        <dbReference type="ChEBI" id="CHEBI:57540"/>
    </ligand>
</feature>
<dbReference type="GO" id="GO:0003938">
    <property type="term" value="F:IMP dehydrogenase activity"/>
    <property type="evidence" value="ECO:0007669"/>
    <property type="project" value="UniProtKB-EC"/>
</dbReference>
<feature type="binding site" evidence="11">
    <location>
        <position position="473"/>
    </location>
    <ligand>
        <name>K(+)</name>
        <dbReference type="ChEBI" id="CHEBI:29103"/>
        <note>ligand shared between two tetrameric partners</note>
    </ligand>
</feature>
<dbReference type="PROSITE" id="PS00487">
    <property type="entry name" value="IMP_DH_GMP_RED"/>
    <property type="match status" value="1"/>
</dbReference>
<feature type="binding site" description="in other chain" evidence="11">
    <location>
        <position position="308"/>
    </location>
    <ligand>
        <name>K(+)</name>
        <dbReference type="ChEBI" id="CHEBI:29103"/>
        <note>ligand shared between two tetrameric partners</note>
    </ligand>
</feature>
<feature type="binding site" evidence="11">
    <location>
        <position position="474"/>
    </location>
    <ligand>
        <name>K(+)</name>
        <dbReference type="ChEBI" id="CHEBI:29103"/>
        <note>ligand shared between two tetrameric partners</note>
    </ligand>
</feature>
<feature type="binding site" evidence="11">
    <location>
        <position position="306"/>
    </location>
    <ligand>
        <name>IMP</name>
        <dbReference type="ChEBI" id="CHEBI:58053"/>
    </ligand>
</feature>
<organism evidence="16 17">
    <name type="scientific">Flavobacterium luminosum</name>
    <dbReference type="NCBI Taxonomy" id="2949086"/>
    <lineage>
        <taxon>Bacteria</taxon>
        <taxon>Pseudomonadati</taxon>
        <taxon>Bacteroidota</taxon>
        <taxon>Flavobacteriia</taxon>
        <taxon>Flavobacteriales</taxon>
        <taxon>Flavobacteriaceae</taxon>
        <taxon>Flavobacterium</taxon>
    </lineage>
</organism>
<comment type="caution">
    <text evidence="11">Lacks conserved residue(s) required for the propagation of feature annotation.</text>
</comment>
<gene>
    <name evidence="11 16" type="primary">guaB</name>
    <name evidence="16" type="ORF">NAT50_05610</name>
</gene>
<comment type="similarity">
    <text evidence="2 11 13">Belongs to the IMPDH/GMPR family.</text>
</comment>
<feature type="active site" description="Thioimidate intermediate" evidence="11">
    <location>
        <position position="308"/>
    </location>
</feature>
<keyword evidence="7 11" id="KW-0560">Oxidoreductase</keyword>
<dbReference type="InterPro" id="IPR013785">
    <property type="entry name" value="Aldolase_TIM"/>
</dbReference>
<dbReference type="InterPro" id="IPR001093">
    <property type="entry name" value="IMP_DH_GMPRt"/>
</dbReference>
<comment type="catalytic activity">
    <reaction evidence="10 11 14">
        <text>IMP + NAD(+) + H2O = XMP + NADH + H(+)</text>
        <dbReference type="Rhea" id="RHEA:11708"/>
        <dbReference type="ChEBI" id="CHEBI:15377"/>
        <dbReference type="ChEBI" id="CHEBI:15378"/>
        <dbReference type="ChEBI" id="CHEBI:57464"/>
        <dbReference type="ChEBI" id="CHEBI:57540"/>
        <dbReference type="ChEBI" id="CHEBI:57945"/>
        <dbReference type="ChEBI" id="CHEBI:58053"/>
        <dbReference type="EC" id="1.1.1.205"/>
    </reaction>
</comment>